<keyword evidence="3" id="KW-1133">Transmembrane helix</keyword>
<name>A0A9Q9VVA6_CYPCA</name>
<dbReference type="GO" id="GO:0006955">
    <property type="term" value="P:immune response"/>
    <property type="evidence" value="ECO:0007669"/>
    <property type="project" value="TreeGrafter"/>
</dbReference>
<dbReference type="SMART" id="SM00407">
    <property type="entry name" value="IGc1"/>
    <property type="match status" value="1"/>
</dbReference>
<dbReference type="Pfam" id="PF07654">
    <property type="entry name" value="C1-set"/>
    <property type="match status" value="2"/>
</dbReference>
<protein>
    <submittedName>
        <fullName evidence="5">Zinc-alpha-2-glycoprotein-like</fullName>
    </submittedName>
</protein>
<keyword evidence="1" id="KW-0325">Glycoprotein</keyword>
<dbReference type="OrthoDB" id="8936120at2759"/>
<dbReference type="InterPro" id="IPR003597">
    <property type="entry name" value="Ig_C1-set"/>
</dbReference>
<keyword evidence="3" id="KW-0812">Transmembrane</keyword>
<dbReference type="GO" id="GO:0005615">
    <property type="term" value="C:extracellular space"/>
    <property type="evidence" value="ECO:0007669"/>
    <property type="project" value="TreeGrafter"/>
</dbReference>
<evidence type="ECO:0000259" key="4">
    <source>
        <dbReference type="PROSITE" id="PS50835"/>
    </source>
</evidence>
<dbReference type="GeneID" id="109059427"/>
<proteinExistence type="predicted"/>
<evidence type="ECO:0000256" key="1">
    <source>
        <dbReference type="ARBA" id="ARBA00023180"/>
    </source>
</evidence>
<dbReference type="RefSeq" id="XP_042571845.1">
    <property type="nucleotide sequence ID" value="XM_042715911.1"/>
</dbReference>
<dbReference type="KEGG" id="ccar:109059427"/>
<dbReference type="Proteomes" id="UP001155660">
    <property type="component" value="Chromosome A25"/>
</dbReference>
<evidence type="ECO:0000313" key="5">
    <source>
        <dbReference type="RefSeq" id="XP_042571845.1"/>
    </source>
</evidence>
<organism evidence="5">
    <name type="scientific">Cyprinus carpio</name>
    <name type="common">Common carp</name>
    <dbReference type="NCBI Taxonomy" id="7962"/>
    <lineage>
        <taxon>Eukaryota</taxon>
        <taxon>Metazoa</taxon>
        <taxon>Chordata</taxon>
        <taxon>Craniata</taxon>
        <taxon>Vertebrata</taxon>
        <taxon>Euteleostomi</taxon>
        <taxon>Actinopterygii</taxon>
        <taxon>Neopterygii</taxon>
        <taxon>Teleostei</taxon>
        <taxon>Ostariophysi</taxon>
        <taxon>Cypriniformes</taxon>
        <taxon>Cyprinidae</taxon>
        <taxon>Cyprininae</taxon>
        <taxon>Cyprinus</taxon>
    </lineage>
</organism>
<feature type="transmembrane region" description="Helical" evidence="3">
    <location>
        <begin position="364"/>
        <end position="383"/>
    </location>
</feature>
<dbReference type="InterPro" id="IPR050208">
    <property type="entry name" value="MHC_class-I_related"/>
</dbReference>
<dbReference type="InterPro" id="IPR003006">
    <property type="entry name" value="Ig/MHC_CS"/>
</dbReference>
<dbReference type="PANTHER" id="PTHR16675">
    <property type="entry name" value="MHC CLASS I-RELATED"/>
    <property type="match status" value="1"/>
</dbReference>
<keyword evidence="2" id="KW-0393">Immunoglobulin domain</keyword>
<reference evidence="5" key="1">
    <citation type="submission" date="2025-08" db="UniProtKB">
        <authorList>
            <consortium name="RefSeq"/>
        </authorList>
    </citation>
    <scope>IDENTIFICATION</scope>
    <source>
        <tissue evidence="5">Muscle</tissue>
    </source>
</reference>
<dbReference type="PROSITE" id="PS50835">
    <property type="entry name" value="IG_LIKE"/>
    <property type="match status" value="1"/>
</dbReference>
<dbReference type="AlphaFoldDB" id="A0A9Q9VVA6"/>
<evidence type="ECO:0000256" key="2">
    <source>
        <dbReference type="ARBA" id="ARBA00023319"/>
    </source>
</evidence>
<evidence type="ECO:0000256" key="3">
    <source>
        <dbReference type="SAM" id="Phobius"/>
    </source>
</evidence>
<accession>A0A9Q9VVA6</accession>
<dbReference type="GO" id="GO:0009897">
    <property type="term" value="C:external side of plasma membrane"/>
    <property type="evidence" value="ECO:0007669"/>
    <property type="project" value="TreeGrafter"/>
</dbReference>
<sequence>MCRYIFATHFKTKSMQCKWTRSPVLDFLLVLSFPSASYGSHSLSLLSTYIQEETQFPKFSCTTTLDDITVGYYNSEIYIPKGNMTNEDDVIDSDYIKGISDYMYNSFLRRSALLRDFSQNESLNVYQTLVVCELLELDKAGKMIIKDAAGGYTTDELCYFNNIFTYTVNVTANITQEVLKPHLEEFKQEFAKFFYPICITTLRNYLKKRGGQVNRRITPNIRLIQKANSDSGGSRVSCLASGFYPRHINLTLFRDGLPVSDHEITGGELLPNADGTYQMRKRSSGDQLGFYPRHINLTLFRDGQPVSDHEITGGDLLPNADGTYQMRKSLEISAADKHKYTCSVTHLSLDDKLDIDLEYPGETFVVVVLALGLVFLTVVAIFISRRRYRSVSSSSNYSSASSGYFLSRL</sequence>
<keyword evidence="3" id="KW-0472">Membrane</keyword>
<dbReference type="InterPro" id="IPR007110">
    <property type="entry name" value="Ig-like_dom"/>
</dbReference>
<gene>
    <name evidence="5" type="primary">LOC109059427</name>
</gene>
<dbReference type="PANTHER" id="PTHR16675:SF191">
    <property type="entry name" value="CLASS I HISTOCOMPATIBILITY ANTIGEN, F10 ALPHA CHAIN-LIKE-RELATED"/>
    <property type="match status" value="1"/>
</dbReference>
<dbReference type="PROSITE" id="PS00290">
    <property type="entry name" value="IG_MHC"/>
    <property type="match status" value="1"/>
</dbReference>
<feature type="domain" description="Ig-like" evidence="4">
    <location>
        <begin position="219"/>
        <end position="354"/>
    </location>
</feature>